<proteinExistence type="predicted"/>
<accession>W2NS99</accession>
<name>W2NS99_PHYNI</name>
<protein>
    <submittedName>
        <fullName evidence="2">Uncharacterized protein</fullName>
    </submittedName>
</protein>
<dbReference type="EMBL" id="KI691816">
    <property type="protein sequence ID" value="ETM51511.1"/>
    <property type="molecule type" value="Genomic_DNA"/>
</dbReference>
<evidence type="ECO:0000313" key="3">
    <source>
        <dbReference type="Proteomes" id="UP000053864"/>
    </source>
</evidence>
<reference evidence="2" key="2">
    <citation type="submission" date="2013-11" db="EMBL/GenBank/DDBJ databases">
        <title>The Genome Sequence of Phytophthora parasitica IAC_01/95.</title>
        <authorList>
            <consortium name="The Broad Institute Genomics Platform"/>
            <person name="Russ C."/>
            <person name="Tyler B."/>
            <person name="Panabieres F."/>
            <person name="Shan W."/>
            <person name="Tripathy S."/>
            <person name="Grunwald N."/>
            <person name="Machado M."/>
            <person name="Johnson C.S."/>
            <person name="Arredondo F."/>
            <person name="Hong C."/>
            <person name="Coffey M."/>
            <person name="Young S.K."/>
            <person name="Zeng Q."/>
            <person name="Gargeya S."/>
            <person name="Fitzgerald M."/>
            <person name="Abouelleil A."/>
            <person name="Alvarado L."/>
            <person name="Chapman S.B."/>
            <person name="Gainer-Dewar J."/>
            <person name="Goldberg J."/>
            <person name="Griggs A."/>
            <person name="Gujja S."/>
            <person name="Hansen M."/>
            <person name="Howarth C."/>
            <person name="Imamovic A."/>
            <person name="Ireland A."/>
            <person name="Larimer J."/>
            <person name="McCowan C."/>
            <person name="Murphy C."/>
            <person name="Pearson M."/>
            <person name="Poon T.W."/>
            <person name="Priest M."/>
            <person name="Roberts A."/>
            <person name="Saif S."/>
            <person name="Shea T."/>
            <person name="Sykes S."/>
            <person name="Wortman J."/>
            <person name="Nusbaum C."/>
            <person name="Birren B."/>
        </authorList>
    </citation>
    <scope>NUCLEOTIDE SEQUENCE [LARGE SCALE GENOMIC DNA]</scope>
    <source>
        <strain evidence="2">IAC_01/95</strain>
    </source>
</reference>
<sequence length="39" mass="4628">MRELGYRLSIEKAHVLKADSKTYRMTLTVRTRFQVVARC</sequence>
<dbReference type="Proteomes" id="UP000054532">
    <property type="component" value="Unassembled WGS sequence"/>
</dbReference>
<dbReference type="EMBL" id="KI671833">
    <property type="protein sequence ID" value="ETL45178.1"/>
    <property type="molecule type" value="Genomic_DNA"/>
</dbReference>
<organism evidence="2">
    <name type="scientific">Phytophthora nicotianae</name>
    <name type="common">Potato buckeye rot agent</name>
    <name type="synonym">Phytophthora parasitica</name>
    <dbReference type="NCBI Taxonomy" id="4792"/>
    <lineage>
        <taxon>Eukaryota</taxon>
        <taxon>Sar</taxon>
        <taxon>Stramenopiles</taxon>
        <taxon>Oomycota</taxon>
        <taxon>Peronosporomycetes</taxon>
        <taxon>Peronosporales</taxon>
        <taxon>Peronosporaceae</taxon>
        <taxon>Phytophthora</taxon>
    </lineage>
</organism>
<dbReference type="Proteomes" id="UP000053864">
    <property type="component" value="Unassembled WGS sequence"/>
</dbReference>
<dbReference type="AlphaFoldDB" id="W2NS99"/>
<gene>
    <name evidence="2" type="ORF">L914_04661</name>
    <name evidence="1" type="ORF">L916_04668</name>
</gene>
<evidence type="ECO:0000313" key="1">
    <source>
        <dbReference type="EMBL" id="ETL45178.1"/>
    </source>
</evidence>
<reference evidence="1 3" key="1">
    <citation type="submission" date="2013-11" db="EMBL/GenBank/DDBJ databases">
        <title>The Genome Sequence of Phytophthora parasitica CJ05E6.</title>
        <authorList>
            <consortium name="The Broad Institute Genomics Platform"/>
            <person name="Russ C."/>
            <person name="Tyler B."/>
            <person name="Panabieres F."/>
            <person name="Shan W."/>
            <person name="Tripathy S."/>
            <person name="Grunwald N."/>
            <person name="Machado M."/>
            <person name="Johnson C.S."/>
            <person name="Arredondo F."/>
            <person name="Hong C."/>
            <person name="Coffey M."/>
            <person name="Young S.K."/>
            <person name="Zeng Q."/>
            <person name="Gargeya S."/>
            <person name="Fitzgerald M."/>
            <person name="Abouelleil A."/>
            <person name="Alvarado L."/>
            <person name="Chapman S.B."/>
            <person name="Gainer-Dewar J."/>
            <person name="Goldberg J."/>
            <person name="Griggs A."/>
            <person name="Gujja S."/>
            <person name="Hansen M."/>
            <person name="Howarth C."/>
            <person name="Imamovic A."/>
            <person name="Ireland A."/>
            <person name="Larimer J."/>
            <person name="McCowan C."/>
            <person name="Murphy C."/>
            <person name="Pearson M."/>
            <person name="Poon T.W."/>
            <person name="Priest M."/>
            <person name="Roberts A."/>
            <person name="Saif S."/>
            <person name="Shea T."/>
            <person name="Sykes S."/>
            <person name="Wortman J."/>
            <person name="Nusbaum C."/>
            <person name="Birren B."/>
        </authorList>
    </citation>
    <scope>NUCLEOTIDE SEQUENCE [LARGE SCALE GENOMIC DNA]</scope>
    <source>
        <strain evidence="1 3">CJ05E6</strain>
    </source>
</reference>
<evidence type="ECO:0000313" key="2">
    <source>
        <dbReference type="EMBL" id="ETM51511.1"/>
    </source>
</evidence>